<organism evidence="1 2">
    <name type="scientific">Saguinus oedipus</name>
    <name type="common">Cotton-top tamarin</name>
    <name type="synonym">Oedipomidas oedipus</name>
    <dbReference type="NCBI Taxonomy" id="9490"/>
    <lineage>
        <taxon>Eukaryota</taxon>
        <taxon>Metazoa</taxon>
        <taxon>Chordata</taxon>
        <taxon>Craniata</taxon>
        <taxon>Vertebrata</taxon>
        <taxon>Euteleostomi</taxon>
        <taxon>Mammalia</taxon>
        <taxon>Eutheria</taxon>
        <taxon>Euarchontoglires</taxon>
        <taxon>Primates</taxon>
        <taxon>Haplorrhini</taxon>
        <taxon>Platyrrhini</taxon>
        <taxon>Cebidae</taxon>
        <taxon>Callitrichinae</taxon>
        <taxon>Saguinus</taxon>
    </lineage>
</organism>
<sequence length="71" mass="8102">MEDIIVAHIYMVCGHSVGPEWVIDYDQQVAITEALCGLMIKNSSDDLVHKWFDDEVIAEAFKEIKGQEFET</sequence>
<reference evidence="1 2" key="1">
    <citation type="submission" date="2023-05" db="EMBL/GenBank/DDBJ databases">
        <title>B98-5 Cell Line De Novo Hybrid Assembly: An Optical Mapping Approach.</title>
        <authorList>
            <person name="Kananen K."/>
            <person name="Auerbach J.A."/>
            <person name="Kautto E."/>
            <person name="Blachly J.S."/>
        </authorList>
    </citation>
    <scope>NUCLEOTIDE SEQUENCE [LARGE SCALE GENOMIC DNA]</scope>
    <source>
        <strain evidence="1">B95-8</strain>
        <tissue evidence="1">Cell line</tissue>
    </source>
</reference>
<dbReference type="EMBL" id="JASSZA010000004">
    <property type="protein sequence ID" value="KAK2113475.1"/>
    <property type="molecule type" value="Genomic_DNA"/>
</dbReference>
<proteinExistence type="predicted"/>
<comment type="caution">
    <text evidence="1">The sequence shown here is derived from an EMBL/GenBank/DDBJ whole genome shotgun (WGS) entry which is preliminary data.</text>
</comment>
<dbReference type="PANTHER" id="PTHR15607:SF14">
    <property type="entry name" value="SYNAPTONEMAL COMPLEX PROTEIN 2-LIKE"/>
    <property type="match status" value="1"/>
</dbReference>
<evidence type="ECO:0000313" key="1">
    <source>
        <dbReference type="EMBL" id="KAK2113475.1"/>
    </source>
</evidence>
<name>A0ABQ9VWH2_SAGOE</name>
<evidence type="ECO:0000313" key="2">
    <source>
        <dbReference type="Proteomes" id="UP001266305"/>
    </source>
</evidence>
<protein>
    <submittedName>
        <fullName evidence="1">Synaptonemal complex protein 2-like</fullName>
    </submittedName>
</protein>
<feature type="non-terminal residue" evidence="1">
    <location>
        <position position="71"/>
    </location>
</feature>
<accession>A0ABQ9VWH2</accession>
<keyword evidence="2" id="KW-1185">Reference proteome</keyword>
<dbReference type="InterPro" id="IPR024835">
    <property type="entry name" value="SYCP2-like"/>
</dbReference>
<dbReference type="Proteomes" id="UP001266305">
    <property type="component" value="Unassembled WGS sequence"/>
</dbReference>
<dbReference type="PANTHER" id="PTHR15607">
    <property type="entry name" value="SYNAPTONEMAL COMPLEX PROTEIN-RELATED"/>
    <property type="match status" value="1"/>
</dbReference>
<gene>
    <name evidence="1" type="primary">SYCP2L</name>
    <name evidence="1" type="ORF">P7K49_007741</name>
</gene>